<evidence type="ECO:0000313" key="1">
    <source>
        <dbReference type="EMBL" id="KAJ8003932.1"/>
    </source>
</evidence>
<reference evidence="1" key="1">
    <citation type="submission" date="2021-05" db="EMBL/GenBank/DDBJ databases">
        <authorList>
            <person name="Pan Q."/>
            <person name="Jouanno E."/>
            <person name="Zahm M."/>
            <person name="Klopp C."/>
            <person name="Cabau C."/>
            <person name="Louis A."/>
            <person name="Berthelot C."/>
            <person name="Parey E."/>
            <person name="Roest Crollius H."/>
            <person name="Montfort J."/>
            <person name="Robinson-Rechavi M."/>
            <person name="Bouchez O."/>
            <person name="Lampietro C."/>
            <person name="Lopez Roques C."/>
            <person name="Donnadieu C."/>
            <person name="Postlethwait J."/>
            <person name="Bobe J."/>
            <person name="Dillon D."/>
            <person name="Chandos A."/>
            <person name="von Hippel F."/>
            <person name="Guiguen Y."/>
        </authorList>
    </citation>
    <scope>NUCLEOTIDE SEQUENCE</scope>
    <source>
        <strain evidence="1">YG-Jan2019</strain>
    </source>
</reference>
<organism evidence="1 2">
    <name type="scientific">Dallia pectoralis</name>
    <name type="common">Alaska blackfish</name>
    <dbReference type="NCBI Taxonomy" id="75939"/>
    <lineage>
        <taxon>Eukaryota</taxon>
        <taxon>Metazoa</taxon>
        <taxon>Chordata</taxon>
        <taxon>Craniata</taxon>
        <taxon>Vertebrata</taxon>
        <taxon>Euteleostomi</taxon>
        <taxon>Actinopterygii</taxon>
        <taxon>Neopterygii</taxon>
        <taxon>Teleostei</taxon>
        <taxon>Protacanthopterygii</taxon>
        <taxon>Esociformes</taxon>
        <taxon>Umbridae</taxon>
        <taxon>Dallia</taxon>
    </lineage>
</organism>
<dbReference type="EMBL" id="CM055739">
    <property type="protein sequence ID" value="KAJ8003932.1"/>
    <property type="molecule type" value="Genomic_DNA"/>
</dbReference>
<sequence length="152" mass="16304">MRPPGLPVLFRVWAISPVDTGSLLFQGEPGFLGSLGAQKCECTRPSVCLCVSAPGFGEEQSDTGPRPSQRVLCEGSGPLVSEVQDHGEHIKRETSNVHKQKELNPEADLGSSQRPPGGRACPCKKALKAATEGANYLYTRLDRSLHLNGQIP</sequence>
<accession>A0ACC2GJY0</accession>
<protein>
    <submittedName>
        <fullName evidence="1">Uncharacterized protein</fullName>
    </submittedName>
</protein>
<keyword evidence="2" id="KW-1185">Reference proteome</keyword>
<dbReference type="Proteomes" id="UP001157502">
    <property type="component" value="Chromosome 12"/>
</dbReference>
<proteinExistence type="predicted"/>
<evidence type="ECO:0000313" key="2">
    <source>
        <dbReference type="Proteomes" id="UP001157502"/>
    </source>
</evidence>
<gene>
    <name evidence="1" type="ORF">DPEC_G00153540</name>
</gene>
<name>A0ACC2GJY0_DALPE</name>
<comment type="caution">
    <text evidence="1">The sequence shown here is derived from an EMBL/GenBank/DDBJ whole genome shotgun (WGS) entry which is preliminary data.</text>
</comment>